<protein>
    <submittedName>
        <fullName evidence="4">UDP-glucose 4-epimerase</fullName>
    </submittedName>
</protein>
<accession>A0A6M3ZMH5</accession>
<reference evidence="4 5" key="1">
    <citation type="journal article" date="2012" name="J. Bacteriol.">
        <title>Genome sequence of the pathogenic Herbaspirillum seropedicae strain Os34, isolated from rice roots.</title>
        <authorList>
            <person name="Ye W."/>
            <person name="Ye S."/>
            <person name="Liu J."/>
            <person name="Chang S."/>
            <person name="Chen M."/>
            <person name="Zhu B."/>
            <person name="Guo L."/>
            <person name="An Q."/>
        </authorList>
    </citation>
    <scope>NUCLEOTIDE SEQUENCE [LARGE SCALE GENOMIC DNA]</scope>
    <source>
        <strain evidence="4 5">Os34</strain>
    </source>
</reference>
<evidence type="ECO:0000259" key="3">
    <source>
        <dbReference type="Pfam" id="PF01370"/>
    </source>
</evidence>
<dbReference type="InterPro" id="IPR036291">
    <property type="entry name" value="NAD(P)-bd_dom_sf"/>
</dbReference>
<dbReference type="Gene3D" id="3.40.50.720">
    <property type="entry name" value="NAD(P)-binding Rossmann-like Domain"/>
    <property type="match status" value="1"/>
</dbReference>
<evidence type="ECO:0000256" key="1">
    <source>
        <dbReference type="ARBA" id="ARBA00022857"/>
    </source>
</evidence>
<feature type="domain" description="NAD-dependent epimerase/dehydratase" evidence="3">
    <location>
        <begin position="3"/>
        <end position="221"/>
    </location>
</feature>
<dbReference type="PANTHER" id="PTHR43103:SF3">
    <property type="entry name" value="ADP-L-GLYCERO-D-MANNO-HEPTOSE-6-EPIMERASE"/>
    <property type="match status" value="1"/>
</dbReference>
<dbReference type="InterPro" id="IPR001509">
    <property type="entry name" value="Epimerase_deHydtase"/>
</dbReference>
<dbReference type="SUPFAM" id="SSF51735">
    <property type="entry name" value="NAD(P)-binding Rossmann-fold domains"/>
    <property type="match status" value="1"/>
</dbReference>
<dbReference type="Proteomes" id="UP000501648">
    <property type="component" value="Chromosome"/>
</dbReference>
<dbReference type="EMBL" id="CP008956">
    <property type="protein sequence ID" value="QJP99522.1"/>
    <property type="molecule type" value="Genomic_DNA"/>
</dbReference>
<keyword evidence="1" id="KW-0521">NADP</keyword>
<evidence type="ECO:0000313" key="5">
    <source>
        <dbReference type="Proteomes" id="UP000501648"/>
    </source>
</evidence>
<evidence type="ECO:0000313" key="4">
    <source>
        <dbReference type="EMBL" id="QJP99522.1"/>
    </source>
</evidence>
<dbReference type="Pfam" id="PF01370">
    <property type="entry name" value="Epimerase"/>
    <property type="match status" value="1"/>
</dbReference>
<dbReference type="AlphaFoldDB" id="A0A6M3ZMH5"/>
<keyword evidence="2" id="KW-0119">Carbohydrate metabolism</keyword>
<dbReference type="RefSeq" id="WP_017454847.1">
    <property type="nucleotide sequence ID" value="NZ_CP008956.1"/>
</dbReference>
<dbReference type="Gene3D" id="3.90.25.10">
    <property type="entry name" value="UDP-galactose 4-epimerase, domain 1"/>
    <property type="match status" value="1"/>
</dbReference>
<organism evidence="4 5">
    <name type="scientific">Herbaspirillum rubrisubalbicans Os34</name>
    <dbReference type="NCBI Taxonomy" id="1235827"/>
    <lineage>
        <taxon>Bacteria</taxon>
        <taxon>Pseudomonadati</taxon>
        <taxon>Pseudomonadota</taxon>
        <taxon>Betaproteobacteria</taxon>
        <taxon>Burkholderiales</taxon>
        <taxon>Oxalobacteraceae</taxon>
        <taxon>Herbaspirillum</taxon>
    </lineage>
</organism>
<gene>
    <name evidence="4" type="ORF">C798_04570</name>
</gene>
<proteinExistence type="predicted"/>
<name>A0A6M3ZMH5_9BURK</name>
<evidence type="ECO:0000256" key="2">
    <source>
        <dbReference type="ARBA" id="ARBA00023277"/>
    </source>
</evidence>
<sequence length="334" mass="35459">MKVLVTGAAGFIGATLLQVLQQAGRLGSHPITQLVALDQQLPATMEGVLRIEGALQDAQVQARIAQFGADVCFHLAAVPGGAAEADPALSRRVNLDATLDLFELLAAQTASGGARRAPVVVYASTIAVYGSPLPAPVTPSTPTRPALIYGAHKRACEILLADYTRRGLLDGRSLRLPGIVARPRAPSGLVSAFMSDLLHALAAGESLSLPVGPQATAWWMSARRCAENLLHAATMDTSLDREGEAERVWPLPVLRLSIGQLVQTLSAMYRIDGQTLVQYVPQERVEAVFGRYPVLDDSAARRLGLQDDGTAEQLVRRALAPYAHQAASPNCAKV</sequence>
<dbReference type="PANTHER" id="PTHR43103">
    <property type="entry name" value="NUCLEOSIDE-DIPHOSPHATE-SUGAR EPIMERASE"/>
    <property type="match status" value="1"/>
</dbReference>